<reference evidence="4 5" key="1">
    <citation type="submission" date="2023-05" db="EMBL/GenBank/DDBJ databases">
        <title>Siderophore-mediated competition between Bacillus subtilis and Pseudomonas marginalis.</title>
        <authorList>
            <person name="Lyng M."/>
            <person name="Joergensen J.P.B."/>
            <person name="Schostag M.D."/>
            <person name="Jarmusch S.A."/>
            <person name="Aguilar D.K.C."/>
            <person name="Andrade C.N.L."/>
            <person name="Kovacs A.T."/>
        </authorList>
    </citation>
    <scope>NUCLEOTIDE SEQUENCE [LARGE SCALE GENOMIC DNA]</scope>
    <source>
        <strain evidence="4 5">P8_72</strain>
    </source>
</reference>
<dbReference type="PANTHER" id="PTHR35037:SF7">
    <property type="entry name" value="AUTOTRANSPORTER"/>
    <property type="match status" value="1"/>
</dbReference>
<evidence type="ECO:0000259" key="3">
    <source>
        <dbReference type="PROSITE" id="PS51208"/>
    </source>
</evidence>
<name>A0ABU5BMN2_9PSED</name>
<keyword evidence="5" id="KW-1185">Reference proteome</keyword>
<dbReference type="PANTHER" id="PTHR35037">
    <property type="entry name" value="C-TERMINAL REGION OF AIDA-LIKE PROTEIN"/>
    <property type="match status" value="1"/>
</dbReference>
<gene>
    <name evidence="4" type="ORF">QMK45_18760</name>
</gene>
<organism evidence="4 5">
    <name type="scientific">Pseudomonas zeae</name>
    <dbReference type="NCBI Taxonomy" id="2745510"/>
    <lineage>
        <taxon>Bacteria</taxon>
        <taxon>Pseudomonadati</taxon>
        <taxon>Pseudomonadota</taxon>
        <taxon>Gammaproteobacteria</taxon>
        <taxon>Pseudomonadales</taxon>
        <taxon>Pseudomonadaceae</taxon>
        <taxon>Pseudomonas</taxon>
    </lineage>
</organism>
<dbReference type="NCBIfam" id="TIGR01414">
    <property type="entry name" value="autotrans_barl"/>
    <property type="match status" value="1"/>
</dbReference>
<dbReference type="InterPro" id="IPR006315">
    <property type="entry name" value="OM_autotransptr_brl_dom"/>
</dbReference>
<accession>A0ABU5BMN2</accession>
<dbReference type="InterPro" id="IPR036709">
    <property type="entry name" value="Autotransporte_beta_dom_sf"/>
</dbReference>
<dbReference type="InterPro" id="IPR003991">
    <property type="entry name" value="Pertactin_virulence_factor"/>
</dbReference>
<dbReference type="PROSITE" id="PS51208">
    <property type="entry name" value="AUTOTRANSPORTER"/>
    <property type="match status" value="1"/>
</dbReference>
<feature type="chain" id="PRO_5046944628" evidence="2">
    <location>
        <begin position="19"/>
        <end position="983"/>
    </location>
</feature>
<feature type="domain" description="Autotransporter" evidence="3">
    <location>
        <begin position="715"/>
        <end position="983"/>
    </location>
</feature>
<evidence type="ECO:0000313" key="5">
    <source>
        <dbReference type="Proteomes" id="UP001287024"/>
    </source>
</evidence>
<dbReference type="Proteomes" id="UP001287024">
    <property type="component" value="Unassembled WGS sequence"/>
</dbReference>
<feature type="signal peptide" evidence="2">
    <location>
        <begin position="1"/>
        <end position="18"/>
    </location>
</feature>
<evidence type="ECO:0000256" key="2">
    <source>
        <dbReference type="SAM" id="SignalP"/>
    </source>
</evidence>
<dbReference type="EMBL" id="JASFAG010000002">
    <property type="protein sequence ID" value="MDX9677952.1"/>
    <property type="molecule type" value="Genomic_DNA"/>
</dbReference>
<dbReference type="InterPro" id="IPR004899">
    <property type="entry name" value="Pertactin_central"/>
</dbReference>
<dbReference type="SMART" id="SM00869">
    <property type="entry name" value="Autotransporter"/>
    <property type="match status" value="1"/>
</dbReference>
<dbReference type="InterPro" id="IPR051551">
    <property type="entry name" value="Autotransporter_adhesion"/>
</dbReference>
<dbReference type="InterPro" id="IPR011050">
    <property type="entry name" value="Pectin_lyase_fold/virulence"/>
</dbReference>
<dbReference type="PRINTS" id="PR01484">
    <property type="entry name" value="PRTACTNFAMLY"/>
</dbReference>
<sequence length="983" mass="100831">MSTLSASLLLAFSSMGHATGVLVDGTIYNGTGKMVTSGDNNPALRVMNVGDATWSNGILSTSGTGLGAVLVETSSTLNLIGMTVNSLMANTPGLVASGGSKVNLQNTEVATLGNSVALDIKEASQLSGNNVQINSTGSGLLVTNATADVSNLDIVTLGANGYGIATTGTSNVNVRGGSIKTTNSRGYGIYATAGGTVGADDIAISTSGDNSRGALASGEGAYISLDGGSITTTGSGYAYGAQASQGATVDVKNMDINSNAEAVFADVGGTVNVESSNLHSTATAISAKQGGVVNANNVKITSDGSGPMLRASAGSTLNLTNSEVDLGEHGFWSSKIDGGKATFDNVRIHGEHGGIGLYSASGGTVIGKNVDIALNGNGSYGVYVGTDVGSSLSLEDSRVVVNGTTAVGITALTSGQHSVHLKNSLVSSNDYAIKGGVLAGVDVTADGSTIEGNILMGSRSVETSGKKIERMTLAATNGSRLKGDVSIDHDHTLDSSINLENGSTWQGAAQWLDKLGVNSGSAWTMTGDSSLGALSLNDGRVNFDHANGLFKTLTVGNLSGNGSFLLNTDLATLQGDLLKVEGQVDGEHTLIVADSGHQAQGGALMLVDTNGGAGKFDLYGGKVDVGAFRYGLEQRGDDWYLAGTAQDAGGGEEPVGDTAGGAGDIVAPIEPIISNPQPENLSKGANAAIAQQAAATGLIGAQMNALTKRLGELRMGNDEGGLWTRGFGKEQRIDTGSSRAFEQQVNGFEIGADKAIPFYNGKLYLGGMAGQGEARQNFGEGSKGHIDSAMLGTYATYIDQNGVYVDSVLKYTHLDNKVDITSNMGQKVDGKYKNHAIAASVEVGKQIDLGQGWFVEPQLEVQAFRVGSGDYTASNGLKVEQDAVTSVQSRVGSLFGRNMKLDNGMTVQPYAKASWITEHAGDSHVSVNDVSLDSKLPGSRAEIGGGAILQTAEKHKFFIDAEYTKGDGIEQPYSVNLGYRYAW</sequence>
<dbReference type="Gene3D" id="2.160.20.20">
    <property type="match status" value="1"/>
</dbReference>
<keyword evidence="1 2" id="KW-0732">Signal</keyword>
<dbReference type="InterPro" id="IPR012332">
    <property type="entry name" value="Autotransporter_pectin_lyase_C"/>
</dbReference>
<dbReference type="CDD" id="cd01343">
    <property type="entry name" value="PL1_Passenger_AT"/>
    <property type="match status" value="1"/>
</dbReference>
<comment type="caution">
    <text evidence="4">The sequence shown here is derived from an EMBL/GenBank/DDBJ whole genome shotgun (WGS) entry which is preliminary data.</text>
</comment>
<dbReference type="Gene3D" id="2.40.128.130">
    <property type="entry name" value="Autotransporter beta-domain"/>
    <property type="match status" value="1"/>
</dbReference>
<evidence type="ECO:0000313" key="4">
    <source>
        <dbReference type="EMBL" id="MDX9677952.1"/>
    </source>
</evidence>
<dbReference type="Pfam" id="PF03212">
    <property type="entry name" value="Pertactin"/>
    <property type="match status" value="1"/>
</dbReference>
<evidence type="ECO:0000256" key="1">
    <source>
        <dbReference type="ARBA" id="ARBA00022729"/>
    </source>
</evidence>
<dbReference type="Pfam" id="PF03797">
    <property type="entry name" value="Autotransporter"/>
    <property type="match status" value="1"/>
</dbReference>
<dbReference type="SUPFAM" id="SSF103515">
    <property type="entry name" value="Autotransporter"/>
    <property type="match status" value="1"/>
</dbReference>
<dbReference type="SUPFAM" id="SSF51126">
    <property type="entry name" value="Pectin lyase-like"/>
    <property type="match status" value="1"/>
</dbReference>
<protein>
    <submittedName>
        <fullName evidence="4">Autotransporter outer membrane beta-barrel domain-containing protein</fullName>
    </submittedName>
</protein>
<proteinExistence type="predicted"/>
<dbReference type="InterPro" id="IPR005546">
    <property type="entry name" value="Autotransporte_beta"/>
</dbReference>